<evidence type="ECO:0000256" key="7">
    <source>
        <dbReference type="SAM" id="MobiDB-lite"/>
    </source>
</evidence>
<evidence type="ECO:0000256" key="4">
    <source>
        <dbReference type="ARBA" id="ARBA00022839"/>
    </source>
</evidence>
<dbReference type="GO" id="GO:0006308">
    <property type="term" value="P:DNA catabolic process"/>
    <property type="evidence" value="ECO:0007669"/>
    <property type="project" value="UniProtKB-UniRule"/>
</dbReference>
<comment type="similarity">
    <text evidence="5 6">Belongs to the XseA family.</text>
</comment>
<accession>A0A7V9AAS7</accession>
<comment type="function">
    <text evidence="5">Bidirectionally degrades single-stranded DNA into large acid-insoluble oligonucleotides, which are then degraded further into small acid-soluble oligonucleotides.</text>
</comment>
<comment type="subunit">
    <text evidence="5">Heterooligomer composed of large and small subunits.</text>
</comment>
<dbReference type="PANTHER" id="PTHR30008">
    <property type="entry name" value="EXODEOXYRIBONUCLEASE 7 LARGE SUBUNIT"/>
    <property type="match status" value="1"/>
</dbReference>
<feature type="domain" description="Exonuclease VII large subunit C-terminal" evidence="8">
    <location>
        <begin position="132"/>
        <end position="357"/>
    </location>
</feature>
<feature type="domain" description="OB-fold nucleic acid binding" evidence="9">
    <location>
        <begin position="15"/>
        <end position="108"/>
    </location>
</feature>
<dbReference type="InterPro" id="IPR025824">
    <property type="entry name" value="OB-fold_nuc-bd_dom"/>
</dbReference>
<dbReference type="NCBIfam" id="TIGR00237">
    <property type="entry name" value="xseA"/>
    <property type="match status" value="1"/>
</dbReference>
<protein>
    <recommendedName>
        <fullName evidence="5">Exodeoxyribonuclease 7 large subunit</fullName>
        <ecNumber evidence="5">3.1.11.6</ecNumber>
    </recommendedName>
    <alternativeName>
        <fullName evidence="5">Exodeoxyribonuclease VII large subunit</fullName>
        <shortName evidence="5">Exonuclease VII large subunit</shortName>
    </alternativeName>
</protein>
<dbReference type="GO" id="GO:0003676">
    <property type="term" value="F:nucleic acid binding"/>
    <property type="evidence" value="ECO:0007669"/>
    <property type="project" value="InterPro"/>
</dbReference>
<organism evidence="10 11">
    <name type="scientific">Thermogemmata fonticola</name>
    <dbReference type="NCBI Taxonomy" id="2755323"/>
    <lineage>
        <taxon>Bacteria</taxon>
        <taxon>Pseudomonadati</taxon>
        <taxon>Planctomycetota</taxon>
        <taxon>Planctomycetia</taxon>
        <taxon>Gemmatales</taxon>
        <taxon>Gemmataceae</taxon>
        <taxon>Thermogemmata</taxon>
    </lineage>
</organism>
<dbReference type="GO" id="GO:0009318">
    <property type="term" value="C:exodeoxyribonuclease VII complex"/>
    <property type="evidence" value="ECO:0007669"/>
    <property type="project" value="UniProtKB-UniRule"/>
</dbReference>
<evidence type="ECO:0000256" key="6">
    <source>
        <dbReference type="RuleBase" id="RU004355"/>
    </source>
</evidence>
<dbReference type="InterPro" id="IPR020579">
    <property type="entry name" value="Exonuc_VII_lsu_C"/>
</dbReference>
<dbReference type="InterPro" id="IPR003753">
    <property type="entry name" value="Exonuc_VII_L"/>
</dbReference>
<dbReference type="Pfam" id="PF13742">
    <property type="entry name" value="tRNA_anti_2"/>
    <property type="match status" value="1"/>
</dbReference>
<dbReference type="RefSeq" id="WP_194536438.1">
    <property type="nucleotide sequence ID" value="NZ_JACEFB010000001.1"/>
</dbReference>
<feature type="compositionally biased region" description="Polar residues" evidence="7">
    <location>
        <begin position="454"/>
        <end position="465"/>
    </location>
</feature>
<evidence type="ECO:0000256" key="1">
    <source>
        <dbReference type="ARBA" id="ARBA00022490"/>
    </source>
</evidence>
<dbReference type="EMBL" id="JACEFB010000001">
    <property type="protein sequence ID" value="MBA2225037.1"/>
    <property type="molecule type" value="Genomic_DNA"/>
</dbReference>
<name>A0A7V9AAS7_9BACT</name>
<keyword evidence="4 5" id="KW-0269">Exonuclease</keyword>
<evidence type="ECO:0000259" key="9">
    <source>
        <dbReference type="Pfam" id="PF13742"/>
    </source>
</evidence>
<dbReference type="GO" id="GO:0008855">
    <property type="term" value="F:exodeoxyribonuclease VII activity"/>
    <property type="evidence" value="ECO:0007669"/>
    <property type="project" value="UniProtKB-UniRule"/>
</dbReference>
<evidence type="ECO:0000256" key="2">
    <source>
        <dbReference type="ARBA" id="ARBA00022722"/>
    </source>
</evidence>
<dbReference type="PANTHER" id="PTHR30008:SF0">
    <property type="entry name" value="EXODEOXYRIBONUCLEASE 7 LARGE SUBUNIT"/>
    <property type="match status" value="1"/>
</dbReference>
<keyword evidence="2 5" id="KW-0540">Nuclease</keyword>
<comment type="caution">
    <text evidence="10">The sequence shown here is derived from an EMBL/GenBank/DDBJ whole genome shotgun (WGS) entry which is preliminary data.</text>
</comment>
<comment type="catalytic activity">
    <reaction evidence="5 6">
        <text>Exonucleolytic cleavage in either 5'- to 3'- or 3'- to 5'-direction to yield nucleoside 5'-phosphates.</text>
        <dbReference type="EC" id="3.1.11.6"/>
    </reaction>
</comment>
<proteinExistence type="inferred from homology"/>
<evidence type="ECO:0000259" key="8">
    <source>
        <dbReference type="Pfam" id="PF02601"/>
    </source>
</evidence>
<evidence type="ECO:0000313" key="10">
    <source>
        <dbReference type="EMBL" id="MBA2225037.1"/>
    </source>
</evidence>
<gene>
    <name evidence="5 10" type="primary">xseA</name>
    <name evidence="10" type="ORF">H0921_02560</name>
</gene>
<dbReference type="HAMAP" id="MF_00378">
    <property type="entry name" value="Exonuc_7_L"/>
    <property type="match status" value="1"/>
</dbReference>
<sequence length="465" mass="51899">MPDQVPRPESWPELLSVSELVGELCGLLEGTYPKVWVQGEISNFTEHKASGHWYFTLKDDEAQIRAVMFRGSNLRCHFTPQNGMAVVACARVSVFERRGEMQLQVLRLEKAGLGTTAQRKRELIEQLRKRGYFAAERKRPLPPYSRRVALVTSVYGAAVRDMLELFSQRWPLTELIVRHSTVQGDGAAQELAEALTELNQLHRSGHLPLDVIILARGGGSSEDLSAFDTLEVAEAIYQSQVPIVSAVGHEIDVTIADLVADERAETPSAAVMRVVPHRSEKLRELEDLAQRLHQAIIDRMKSCTQELKRLARHPGWRQPRRALRQLEQRLDELSDRLPAAIRRQWQQARQHCDHLAARLEALSPWRVLQRGYSLTVTAEGQILRHARQLQPGQTVRTWLAQGAFTSTVTDVRADAAPLSLAENGETSPVQKGESDPASPAAPTSARPPSPESSVTVPAVQTQEEP</sequence>
<evidence type="ECO:0000256" key="3">
    <source>
        <dbReference type="ARBA" id="ARBA00022801"/>
    </source>
</evidence>
<dbReference type="Proteomes" id="UP000542342">
    <property type="component" value="Unassembled WGS sequence"/>
</dbReference>
<feature type="region of interest" description="Disordered" evidence="7">
    <location>
        <begin position="418"/>
        <end position="465"/>
    </location>
</feature>
<comment type="subcellular location">
    <subcellularLocation>
        <location evidence="5 6">Cytoplasm</location>
    </subcellularLocation>
</comment>
<keyword evidence="3 5" id="KW-0378">Hydrolase</keyword>
<dbReference type="EC" id="3.1.11.6" evidence="5"/>
<reference evidence="10 11" key="1">
    <citation type="submission" date="2020-07" db="EMBL/GenBank/DDBJ databases">
        <title>Thermogemmata thermophila gen. nov., sp. nov., a novel moderate thermophilic planctomycete from a Kamchatka hot spring.</title>
        <authorList>
            <person name="Elcheninov A.G."/>
            <person name="Podosokorskaya O.A."/>
            <person name="Kovaleva O.L."/>
            <person name="Novikov A."/>
            <person name="Bonch-Osmolovskaya E.A."/>
            <person name="Toshchakov S.V."/>
            <person name="Kublanov I.V."/>
        </authorList>
    </citation>
    <scope>NUCLEOTIDE SEQUENCE [LARGE SCALE GENOMIC DNA]</scope>
    <source>
        <strain evidence="10 11">2918</strain>
    </source>
</reference>
<dbReference type="CDD" id="cd04489">
    <property type="entry name" value="ExoVII_LU_OBF"/>
    <property type="match status" value="1"/>
</dbReference>
<feature type="compositionally biased region" description="Low complexity" evidence="7">
    <location>
        <begin position="435"/>
        <end position="444"/>
    </location>
</feature>
<keyword evidence="1 5" id="KW-0963">Cytoplasm</keyword>
<dbReference type="AlphaFoldDB" id="A0A7V9AAS7"/>
<evidence type="ECO:0000313" key="11">
    <source>
        <dbReference type="Proteomes" id="UP000542342"/>
    </source>
</evidence>
<dbReference type="Pfam" id="PF02601">
    <property type="entry name" value="Exonuc_VII_L"/>
    <property type="match status" value="1"/>
</dbReference>
<evidence type="ECO:0000256" key="5">
    <source>
        <dbReference type="HAMAP-Rule" id="MF_00378"/>
    </source>
</evidence>
<keyword evidence="11" id="KW-1185">Reference proteome</keyword>
<dbReference type="GO" id="GO:0005737">
    <property type="term" value="C:cytoplasm"/>
    <property type="evidence" value="ECO:0007669"/>
    <property type="project" value="UniProtKB-SubCell"/>
</dbReference>